<evidence type="ECO:0000259" key="2">
    <source>
        <dbReference type="PROSITE" id="PS50174"/>
    </source>
</evidence>
<sequence>MDAAGAGDDAGVEPTEEEPKKALTNRGLRRAAEHAEREKRILERERRKRGLPVDAKPGGKHVVAAGHQFGAFEKHTSGFGSKMLRAMGYQGEGTGVGPGGTGIAEPIAAEMRKKRVGLGAENTKKSRTRS</sequence>
<evidence type="ECO:0000313" key="3">
    <source>
        <dbReference type="EMBL" id="EEH57992.1"/>
    </source>
</evidence>
<evidence type="ECO:0000313" key="4">
    <source>
        <dbReference type="Proteomes" id="UP000001876"/>
    </source>
</evidence>
<accession>C1MQ05</accession>
<reference evidence="3 4" key="1">
    <citation type="journal article" date="2009" name="Science">
        <title>Green evolution and dynamic adaptations revealed by genomes of the marine picoeukaryotes Micromonas.</title>
        <authorList>
            <person name="Worden A.Z."/>
            <person name="Lee J.H."/>
            <person name="Mock T."/>
            <person name="Rouze P."/>
            <person name="Simmons M.P."/>
            <person name="Aerts A.L."/>
            <person name="Allen A.E."/>
            <person name="Cuvelier M.L."/>
            <person name="Derelle E."/>
            <person name="Everett M.V."/>
            <person name="Foulon E."/>
            <person name="Grimwood J."/>
            <person name="Gundlach H."/>
            <person name="Henrissat B."/>
            <person name="Napoli C."/>
            <person name="McDonald S.M."/>
            <person name="Parker M.S."/>
            <person name="Rombauts S."/>
            <person name="Salamov A."/>
            <person name="Von Dassow P."/>
            <person name="Badger J.H."/>
            <person name="Coutinho P.M."/>
            <person name="Demir E."/>
            <person name="Dubchak I."/>
            <person name="Gentemann C."/>
            <person name="Eikrem W."/>
            <person name="Gready J.E."/>
            <person name="John U."/>
            <person name="Lanier W."/>
            <person name="Lindquist E.A."/>
            <person name="Lucas S."/>
            <person name="Mayer K.F."/>
            <person name="Moreau H."/>
            <person name="Not F."/>
            <person name="Otillar R."/>
            <person name="Panaud O."/>
            <person name="Pangilinan J."/>
            <person name="Paulsen I."/>
            <person name="Piegu B."/>
            <person name="Poliakov A."/>
            <person name="Robbens S."/>
            <person name="Schmutz J."/>
            <person name="Toulza E."/>
            <person name="Wyss T."/>
            <person name="Zelensky A."/>
            <person name="Zhou K."/>
            <person name="Armbrust E.V."/>
            <person name="Bhattacharya D."/>
            <person name="Goodenough U.W."/>
            <person name="Van de Peer Y."/>
            <person name="Grigoriev I.V."/>
        </authorList>
    </citation>
    <scope>NUCLEOTIDE SEQUENCE [LARGE SCALE GENOMIC DNA]</scope>
    <source>
        <strain evidence="3 4">CCMP1545</strain>
    </source>
</reference>
<dbReference type="GO" id="GO:0003676">
    <property type="term" value="F:nucleic acid binding"/>
    <property type="evidence" value="ECO:0007669"/>
    <property type="project" value="InterPro"/>
</dbReference>
<feature type="domain" description="G-patch" evidence="2">
    <location>
        <begin position="76"/>
        <end position="123"/>
    </location>
</feature>
<dbReference type="RefSeq" id="XP_003058041.1">
    <property type="nucleotide sequence ID" value="XM_003057995.1"/>
</dbReference>
<keyword evidence="4" id="KW-1185">Reference proteome</keyword>
<dbReference type="KEGG" id="mpp:MICPUCDRAFT_57109"/>
<feature type="region of interest" description="Disordered" evidence="1">
    <location>
        <begin position="1"/>
        <end position="60"/>
    </location>
</feature>
<dbReference type="PROSITE" id="PS50174">
    <property type="entry name" value="G_PATCH"/>
    <property type="match status" value="1"/>
</dbReference>
<feature type="compositionally biased region" description="Basic and acidic residues" evidence="1">
    <location>
        <begin position="30"/>
        <end position="45"/>
    </location>
</feature>
<dbReference type="eggNOG" id="KOG2184">
    <property type="taxonomic scope" value="Eukaryota"/>
</dbReference>
<dbReference type="STRING" id="564608.C1MQ05"/>
<dbReference type="PANTHER" id="PTHR47423:SF2">
    <property type="entry name" value="PROTEIN SQS1"/>
    <property type="match status" value="1"/>
</dbReference>
<evidence type="ECO:0000256" key="1">
    <source>
        <dbReference type="SAM" id="MobiDB-lite"/>
    </source>
</evidence>
<dbReference type="Proteomes" id="UP000001876">
    <property type="component" value="Unassembled WGS sequence"/>
</dbReference>
<dbReference type="SMART" id="SM00443">
    <property type="entry name" value="G_patch"/>
    <property type="match status" value="1"/>
</dbReference>
<dbReference type="EMBL" id="GG663738">
    <property type="protein sequence ID" value="EEH57992.1"/>
    <property type="molecule type" value="Genomic_DNA"/>
</dbReference>
<protein>
    <submittedName>
        <fullName evidence="3">Predicted protein</fullName>
    </submittedName>
</protein>
<dbReference type="AlphaFoldDB" id="C1MQ05"/>
<dbReference type="PANTHER" id="PTHR47423">
    <property type="entry name" value="G-PATCH DOMAIN CONTAINING PROTEIN"/>
    <property type="match status" value="1"/>
</dbReference>
<dbReference type="Pfam" id="PF01585">
    <property type="entry name" value="G-patch"/>
    <property type="match status" value="1"/>
</dbReference>
<dbReference type="GeneID" id="9683124"/>
<proteinExistence type="predicted"/>
<dbReference type="InterPro" id="IPR000467">
    <property type="entry name" value="G_patch_dom"/>
</dbReference>
<name>C1MQ05_MICPC</name>
<dbReference type="OrthoDB" id="21470at2759"/>
<organism evidence="4">
    <name type="scientific">Micromonas pusilla (strain CCMP1545)</name>
    <name type="common">Picoplanktonic green alga</name>
    <dbReference type="NCBI Taxonomy" id="564608"/>
    <lineage>
        <taxon>Eukaryota</taxon>
        <taxon>Viridiplantae</taxon>
        <taxon>Chlorophyta</taxon>
        <taxon>Mamiellophyceae</taxon>
        <taxon>Mamiellales</taxon>
        <taxon>Mamiellaceae</taxon>
        <taxon>Micromonas</taxon>
    </lineage>
</organism>
<gene>
    <name evidence="3" type="ORF">MICPUCDRAFT_57109</name>
</gene>